<feature type="region of interest" description="Disordered" evidence="1">
    <location>
        <begin position="1"/>
        <end position="20"/>
    </location>
</feature>
<organism evidence="2 3">
    <name type="scientific">Actinoallomurus liliacearum</name>
    <dbReference type="NCBI Taxonomy" id="1080073"/>
    <lineage>
        <taxon>Bacteria</taxon>
        <taxon>Bacillati</taxon>
        <taxon>Actinomycetota</taxon>
        <taxon>Actinomycetes</taxon>
        <taxon>Streptosporangiales</taxon>
        <taxon>Thermomonosporaceae</taxon>
        <taxon>Actinoallomurus</taxon>
    </lineage>
</organism>
<sequence length="460" mass="45882">MVGREPAGLTDEADPRRASAGRERVLVGELGLLVDQPAGHHQVAGDLCREVLRQRLQFAPGRRVELGAGDVLGNGRAGVTARPWSGRGPIVTSGSARAPLGGPASALGVVAPPEATLLAFITAAARTAALPVTEVTTASVTALEPARALLAGLETLRAALAGPEALLPLLPGSEAFLVARPVPTGATTRPVIPARAPARPIVSAEAFLVARPVPTGATTRPVIPARAATRPIVSAGRAAGARTALGAFLTRETAAAAGTALISPTWGARAAGPAVPGTEVAVLPTLVPLTFTPRRAIAGTLSRTPFLVAPVGRAAALSATVATPVSGRGRTAATRPGSATSAGVVSSWEPASSARAFGLVGAEGPRTASLRTPLGLIVPRVGETARALSTARFLEPAGSTGTGAIARRSGALTAVSAGGVVTPPPVSPAVGEATGRFRGTPLTTARSARRTARAVLASRP</sequence>
<protein>
    <submittedName>
        <fullName evidence="2">Uncharacterized protein</fullName>
    </submittedName>
</protein>
<comment type="caution">
    <text evidence="2">The sequence shown here is derived from an EMBL/GenBank/DDBJ whole genome shotgun (WGS) entry which is preliminary data.</text>
</comment>
<accession>A0ABP8TM26</accession>
<evidence type="ECO:0000256" key="1">
    <source>
        <dbReference type="SAM" id="MobiDB-lite"/>
    </source>
</evidence>
<gene>
    <name evidence="2" type="ORF">GCM10023195_40260</name>
</gene>
<evidence type="ECO:0000313" key="3">
    <source>
        <dbReference type="Proteomes" id="UP001500212"/>
    </source>
</evidence>
<evidence type="ECO:0000313" key="2">
    <source>
        <dbReference type="EMBL" id="GAA4609897.1"/>
    </source>
</evidence>
<dbReference type="Proteomes" id="UP001500212">
    <property type="component" value="Unassembled WGS sequence"/>
</dbReference>
<proteinExistence type="predicted"/>
<reference evidence="3" key="1">
    <citation type="journal article" date="2019" name="Int. J. Syst. Evol. Microbiol.">
        <title>The Global Catalogue of Microorganisms (GCM) 10K type strain sequencing project: providing services to taxonomists for standard genome sequencing and annotation.</title>
        <authorList>
            <consortium name="The Broad Institute Genomics Platform"/>
            <consortium name="The Broad Institute Genome Sequencing Center for Infectious Disease"/>
            <person name="Wu L."/>
            <person name="Ma J."/>
        </authorList>
    </citation>
    <scope>NUCLEOTIDE SEQUENCE [LARGE SCALE GENOMIC DNA]</scope>
    <source>
        <strain evidence="3">JCM 17938</strain>
    </source>
</reference>
<name>A0ABP8TM26_9ACTN</name>
<keyword evidence="3" id="KW-1185">Reference proteome</keyword>
<dbReference type="EMBL" id="BAABHJ010000010">
    <property type="protein sequence ID" value="GAA4609897.1"/>
    <property type="molecule type" value="Genomic_DNA"/>
</dbReference>